<name>A0ABV0J9E6_9CYAN</name>
<dbReference type="Gene3D" id="3.40.50.150">
    <property type="entry name" value="Vaccinia Virus protein VP39"/>
    <property type="match status" value="1"/>
</dbReference>
<keyword evidence="4" id="KW-0949">S-adenosyl-L-methionine</keyword>
<evidence type="ECO:0000256" key="3">
    <source>
        <dbReference type="ARBA" id="ARBA00022688"/>
    </source>
</evidence>
<dbReference type="Proteomes" id="UP001464891">
    <property type="component" value="Unassembled WGS sequence"/>
</dbReference>
<dbReference type="GO" id="GO:0061542">
    <property type="term" value="F:3-demethylubiquinol 3-O-methyltransferase activity"/>
    <property type="evidence" value="ECO:0007669"/>
    <property type="project" value="UniProtKB-EC"/>
</dbReference>
<evidence type="ECO:0000256" key="4">
    <source>
        <dbReference type="ARBA" id="ARBA00022691"/>
    </source>
</evidence>
<dbReference type="PANTHER" id="PTHR43464:SF19">
    <property type="entry name" value="UBIQUINONE BIOSYNTHESIS O-METHYLTRANSFERASE, MITOCHONDRIAL"/>
    <property type="match status" value="1"/>
</dbReference>
<dbReference type="EC" id="2.1.1.222" evidence="6"/>
<accession>A0ABV0J9E6</accession>
<dbReference type="PANTHER" id="PTHR43464">
    <property type="entry name" value="METHYLTRANSFERASE"/>
    <property type="match status" value="1"/>
</dbReference>
<dbReference type="InterPro" id="IPR013216">
    <property type="entry name" value="Methyltransf_11"/>
</dbReference>
<dbReference type="SUPFAM" id="SSF53335">
    <property type="entry name" value="S-adenosyl-L-methionine-dependent methyltransferases"/>
    <property type="match status" value="1"/>
</dbReference>
<gene>
    <name evidence="6" type="primary">ubiG</name>
    <name evidence="6" type="ORF">NC998_14955</name>
</gene>
<dbReference type="Pfam" id="PF08241">
    <property type="entry name" value="Methyltransf_11"/>
    <property type="match status" value="1"/>
</dbReference>
<dbReference type="GO" id="GO:0032259">
    <property type="term" value="P:methylation"/>
    <property type="evidence" value="ECO:0007669"/>
    <property type="project" value="UniProtKB-KW"/>
</dbReference>
<sequence>MQKPNDLAFYDLSADQWWSETAKIYALHHLNAPRFEYFDRHVADWQGLTVLDVGCGGGFSSEFLAKRGAMVSGIDQSRNCIAKAQEHAVKSQLAIAYQHGYAEALPYADHAFDVVVCVDVLEHVADLNQTIAEIHRVLKPGGIFCFDTINRTFKSKLIMIWLLENILREIPAGIHDWRKFIPPQELTTLLRSHHFEEIEIKGFNIFGETMLDNLAAYWQYRKTQGFQISINEDTSVMYIGKAKKAIAT</sequence>
<keyword evidence="7" id="KW-1185">Reference proteome</keyword>
<comment type="caution">
    <text evidence="6">The sequence shown here is derived from an EMBL/GenBank/DDBJ whole genome shotgun (WGS) entry which is preliminary data.</text>
</comment>
<keyword evidence="1 6" id="KW-0489">Methyltransferase</keyword>
<evidence type="ECO:0000313" key="6">
    <source>
        <dbReference type="EMBL" id="MEP0818397.1"/>
    </source>
</evidence>
<dbReference type="EC" id="2.1.1.64" evidence="6"/>
<dbReference type="CDD" id="cd02440">
    <property type="entry name" value="AdoMet_MTases"/>
    <property type="match status" value="1"/>
</dbReference>
<dbReference type="InterPro" id="IPR010233">
    <property type="entry name" value="UbiG_MeTrfase"/>
</dbReference>
<reference evidence="6 7" key="1">
    <citation type="submission" date="2022-04" db="EMBL/GenBank/DDBJ databases">
        <title>Positive selection, recombination, and allopatry shape intraspecific diversity of widespread and dominant cyanobacteria.</title>
        <authorList>
            <person name="Wei J."/>
            <person name="Shu W."/>
            <person name="Hu C."/>
        </authorList>
    </citation>
    <scope>NUCLEOTIDE SEQUENCE [LARGE SCALE GENOMIC DNA]</scope>
    <source>
        <strain evidence="6 7">GB2-A4</strain>
    </source>
</reference>
<dbReference type="InterPro" id="IPR029063">
    <property type="entry name" value="SAM-dependent_MTases_sf"/>
</dbReference>
<evidence type="ECO:0000313" key="7">
    <source>
        <dbReference type="Proteomes" id="UP001464891"/>
    </source>
</evidence>
<dbReference type="RefSeq" id="WP_190441850.1">
    <property type="nucleotide sequence ID" value="NZ_JAMPKM010000008.1"/>
</dbReference>
<keyword evidence="3" id="KW-0831">Ubiquinone biosynthesis</keyword>
<protein>
    <submittedName>
        <fullName evidence="6">Bifunctional 2-polyprenyl-6-hydroxyphenol methylase/3-demethylubiquinol 3-O-methyltransferase UbiG</fullName>
        <ecNumber evidence="6">2.1.1.222</ecNumber>
        <ecNumber evidence="6">2.1.1.64</ecNumber>
    </submittedName>
</protein>
<evidence type="ECO:0000259" key="5">
    <source>
        <dbReference type="Pfam" id="PF08241"/>
    </source>
</evidence>
<organism evidence="6 7">
    <name type="scientific">Trichocoleus desertorum GB2-A4</name>
    <dbReference type="NCBI Taxonomy" id="2933944"/>
    <lineage>
        <taxon>Bacteria</taxon>
        <taxon>Bacillati</taxon>
        <taxon>Cyanobacteriota</taxon>
        <taxon>Cyanophyceae</taxon>
        <taxon>Leptolyngbyales</taxon>
        <taxon>Trichocoleusaceae</taxon>
        <taxon>Trichocoleus</taxon>
    </lineage>
</organism>
<evidence type="ECO:0000256" key="1">
    <source>
        <dbReference type="ARBA" id="ARBA00022603"/>
    </source>
</evidence>
<keyword evidence="2 6" id="KW-0808">Transferase</keyword>
<proteinExistence type="predicted"/>
<evidence type="ECO:0000256" key="2">
    <source>
        <dbReference type="ARBA" id="ARBA00022679"/>
    </source>
</evidence>
<dbReference type="EMBL" id="JAMPKM010000008">
    <property type="protein sequence ID" value="MEP0818397.1"/>
    <property type="molecule type" value="Genomic_DNA"/>
</dbReference>
<dbReference type="GO" id="GO:0102208">
    <property type="term" value="F:2-polyprenyl-6-hydroxyphenol methylase activity"/>
    <property type="evidence" value="ECO:0007669"/>
    <property type="project" value="UniProtKB-EC"/>
</dbReference>
<dbReference type="NCBIfam" id="TIGR01983">
    <property type="entry name" value="UbiG"/>
    <property type="match status" value="1"/>
</dbReference>
<feature type="domain" description="Methyltransferase type 11" evidence="5">
    <location>
        <begin position="51"/>
        <end position="146"/>
    </location>
</feature>